<keyword evidence="1" id="KW-0812">Transmembrane</keyword>
<keyword evidence="1" id="KW-0472">Membrane</keyword>
<dbReference type="RefSeq" id="WP_066473267.1">
    <property type="nucleotide sequence ID" value="NZ_CBCRUZ010000019.1"/>
</dbReference>
<keyword evidence="3" id="KW-1185">Reference proteome</keyword>
<dbReference type="Proteomes" id="UP000887023">
    <property type="component" value="Chromosome"/>
</dbReference>
<accession>A0ABX8SBB9</accession>
<sequence length="82" mass="7972">MSSNDRPARLSYTKLAGFSLGAAAAVLMLTTAIIGVLHPGPVVALVIALAGVVGAVGALGVVATRLTRAAHGPDPGSGRAAE</sequence>
<protein>
    <submittedName>
        <fullName evidence="2">Uncharacterized protein</fullName>
    </submittedName>
</protein>
<feature type="transmembrane region" description="Helical" evidence="1">
    <location>
        <begin position="12"/>
        <end position="36"/>
    </location>
</feature>
<reference evidence="2" key="1">
    <citation type="submission" date="2021-07" db="EMBL/GenBank/DDBJ databases">
        <title>Candidatus Kaistella beijingensis sp. nov. isolated from a municipal wastewater treatment plant is involved in sludge foaming.</title>
        <authorList>
            <person name="Song Y."/>
            <person name="Liu S.-J."/>
        </authorList>
    </citation>
    <scope>NUCLEOTIDE SEQUENCE</scope>
    <source>
        <strain evidence="2">DSM 43998</strain>
    </source>
</reference>
<dbReference type="EMBL" id="CP079105">
    <property type="protein sequence ID" value="QXQ15149.1"/>
    <property type="molecule type" value="Genomic_DNA"/>
</dbReference>
<name>A0ABX8SBB9_9ACTN</name>
<organism evidence="2 3">
    <name type="scientific">Skermania pinensis</name>
    <dbReference type="NCBI Taxonomy" id="39122"/>
    <lineage>
        <taxon>Bacteria</taxon>
        <taxon>Bacillati</taxon>
        <taxon>Actinomycetota</taxon>
        <taxon>Actinomycetes</taxon>
        <taxon>Mycobacteriales</taxon>
        <taxon>Gordoniaceae</taxon>
        <taxon>Skermania</taxon>
    </lineage>
</organism>
<proteinExistence type="predicted"/>
<keyword evidence="1" id="KW-1133">Transmembrane helix</keyword>
<gene>
    <name evidence="2" type="ORF">KV203_07345</name>
</gene>
<evidence type="ECO:0000256" key="1">
    <source>
        <dbReference type="SAM" id="Phobius"/>
    </source>
</evidence>
<feature type="transmembrane region" description="Helical" evidence="1">
    <location>
        <begin position="42"/>
        <end position="63"/>
    </location>
</feature>
<evidence type="ECO:0000313" key="2">
    <source>
        <dbReference type="EMBL" id="QXQ15149.1"/>
    </source>
</evidence>
<evidence type="ECO:0000313" key="3">
    <source>
        <dbReference type="Proteomes" id="UP000887023"/>
    </source>
</evidence>